<dbReference type="SUPFAM" id="SSF52218">
    <property type="entry name" value="Flavoproteins"/>
    <property type="match status" value="1"/>
</dbReference>
<dbReference type="Gene3D" id="3.40.50.360">
    <property type="match status" value="1"/>
</dbReference>
<name>A0ABW0N7D5_9ACTN</name>
<evidence type="ECO:0000313" key="2">
    <source>
        <dbReference type="EMBL" id="MFC5495844.1"/>
    </source>
</evidence>
<dbReference type="Proteomes" id="UP001595956">
    <property type="component" value="Unassembled WGS sequence"/>
</dbReference>
<comment type="caution">
    <text evidence="2">The sequence shown here is derived from an EMBL/GenBank/DDBJ whole genome shotgun (WGS) entry which is preliminary data.</text>
</comment>
<accession>A0ABW0N7D5</accession>
<keyword evidence="3" id="KW-1185">Reference proteome</keyword>
<sequence length="205" mass="21683">MTDASLHALVLVCTLKPSPAESSSQLLAEQVVAELEKHGASGEIIRVVDHDVRFGVSTDEGDGDGWPAIRAKLLASDILVIATPIWMGQPSSVCKMTLERLDAELGETDDEGRMLTEGKVAMVAVVGNEDGAHHTVAEVLQGLNDTGFTAASTAGTYWVGEAMQGTDYLELEKTPEKTASATEAAVRNAVHLARLLRDSPYPASA</sequence>
<dbReference type="InterPro" id="IPR005025">
    <property type="entry name" value="FMN_Rdtase-like_dom"/>
</dbReference>
<protein>
    <submittedName>
        <fullName evidence="2">Flavodoxin family protein</fullName>
    </submittedName>
</protein>
<proteinExistence type="predicted"/>
<feature type="domain" description="NADPH-dependent FMN reductase-like" evidence="1">
    <location>
        <begin position="18"/>
        <end position="146"/>
    </location>
</feature>
<dbReference type="RefSeq" id="WP_345182473.1">
    <property type="nucleotide sequence ID" value="NZ_BAABFQ010000010.1"/>
</dbReference>
<dbReference type="EMBL" id="JBHSMD010000011">
    <property type="protein sequence ID" value="MFC5495844.1"/>
    <property type="molecule type" value="Genomic_DNA"/>
</dbReference>
<evidence type="ECO:0000259" key="1">
    <source>
        <dbReference type="Pfam" id="PF03358"/>
    </source>
</evidence>
<dbReference type="Pfam" id="PF03358">
    <property type="entry name" value="FMN_red"/>
    <property type="match status" value="1"/>
</dbReference>
<dbReference type="InterPro" id="IPR029039">
    <property type="entry name" value="Flavoprotein-like_sf"/>
</dbReference>
<reference evidence="3" key="1">
    <citation type="journal article" date="2019" name="Int. J. Syst. Evol. Microbiol.">
        <title>The Global Catalogue of Microorganisms (GCM) 10K type strain sequencing project: providing services to taxonomists for standard genome sequencing and annotation.</title>
        <authorList>
            <consortium name="The Broad Institute Genomics Platform"/>
            <consortium name="The Broad Institute Genome Sequencing Center for Infectious Disease"/>
            <person name="Wu L."/>
            <person name="Ma J."/>
        </authorList>
    </citation>
    <scope>NUCLEOTIDE SEQUENCE [LARGE SCALE GENOMIC DNA]</scope>
    <source>
        <strain evidence="3">KACC 13778</strain>
    </source>
</reference>
<gene>
    <name evidence="2" type="ORF">ACFPKY_22255</name>
</gene>
<organism evidence="2 3">
    <name type="scientific">Nocardioides caricicola</name>
    <dbReference type="NCBI Taxonomy" id="634770"/>
    <lineage>
        <taxon>Bacteria</taxon>
        <taxon>Bacillati</taxon>
        <taxon>Actinomycetota</taxon>
        <taxon>Actinomycetes</taxon>
        <taxon>Propionibacteriales</taxon>
        <taxon>Nocardioidaceae</taxon>
        <taxon>Nocardioides</taxon>
    </lineage>
</organism>
<evidence type="ECO:0000313" key="3">
    <source>
        <dbReference type="Proteomes" id="UP001595956"/>
    </source>
</evidence>